<dbReference type="EMBL" id="AZBU02000005">
    <property type="protein sequence ID" value="TKR78120.1"/>
    <property type="molecule type" value="Genomic_DNA"/>
</dbReference>
<proteinExistence type="predicted"/>
<sequence>MFGKLSKTFPKVTITSRYRFPPPVTSVHFGCYQAPFQTYCQRHFSVSSFLFRRQRFGFAGAQPMASARLIPVSITPAKNHFGQSFARMPSSAAAFGRSNSFPNIRFALASSFA</sequence>
<comment type="caution">
    <text evidence="1">The sequence shown here is derived from an EMBL/GenBank/DDBJ whole genome shotgun (WGS) entry which is preliminary data.</text>
</comment>
<reference evidence="1 2" key="2">
    <citation type="journal article" date="2019" name="G3 (Bethesda)">
        <title>Hybrid Assembly of the Genome of the Entomopathogenic Nematode Steinernema carpocapsae Identifies the X-Chromosome.</title>
        <authorList>
            <person name="Serra L."/>
            <person name="Macchietto M."/>
            <person name="Macias-Munoz A."/>
            <person name="McGill C.J."/>
            <person name="Rodriguez I.M."/>
            <person name="Rodriguez B."/>
            <person name="Murad R."/>
            <person name="Mortazavi A."/>
        </authorList>
    </citation>
    <scope>NUCLEOTIDE SEQUENCE [LARGE SCALE GENOMIC DNA]</scope>
    <source>
        <strain evidence="1 2">ALL</strain>
    </source>
</reference>
<reference evidence="1 2" key="1">
    <citation type="journal article" date="2015" name="Genome Biol.">
        <title>Comparative genomics of Steinernema reveals deeply conserved gene regulatory networks.</title>
        <authorList>
            <person name="Dillman A.R."/>
            <person name="Macchietto M."/>
            <person name="Porter C.F."/>
            <person name="Rogers A."/>
            <person name="Williams B."/>
            <person name="Antoshechkin I."/>
            <person name="Lee M.M."/>
            <person name="Goodwin Z."/>
            <person name="Lu X."/>
            <person name="Lewis E.E."/>
            <person name="Goodrich-Blair H."/>
            <person name="Stock S.P."/>
            <person name="Adams B.J."/>
            <person name="Sternberg P.W."/>
            <person name="Mortazavi A."/>
        </authorList>
    </citation>
    <scope>NUCLEOTIDE SEQUENCE [LARGE SCALE GENOMIC DNA]</scope>
    <source>
        <strain evidence="1 2">ALL</strain>
    </source>
</reference>
<dbReference type="AlphaFoldDB" id="A0A4U5N6T0"/>
<evidence type="ECO:0000313" key="2">
    <source>
        <dbReference type="Proteomes" id="UP000298663"/>
    </source>
</evidence>
<organism evidence="1 2">
    <name type="scientific">Steinernema carpocapsae</name>
    <name type="common">Entomopathogenic nematode</name>
    <dbReference type="NCBI Taxonomy" id="34508"/>
    <lineage>
        <taxon>Eukaryota</taxon>
        <taxon>Metazoa</taxon>
        <taxon>Ecdysozoa</taxon>
        <taxon>Nematoda</taxon>
        <taxon>Chromadorea</taxon>
        <taxon>Rhabditida</taxon>
        <taxon>Tylenchina</taxon>
        <taxon>Panagrolaimomorpha</taxon>
        <taxon>Strongyloidoidea</taxon>
        <taxon>Steinernematidae</taxon>
        <taxon>Steinernema</taxon>
    </lineage>
</organism>
<name>A0A4U5N6T0_STECR</name>
<dbReference type="Proteomes" id="UP000298663">
    <property type="component" value="Unassembled WGS sequence"/>
</dbReference>
<keyword evidence="2" id="KW-1185">Reference proteome</keyword>
<gene>
    <name evidence="1" type="ORF">L596_018979</name>
</gene>
<evidence type="ECO:0000313" key="1">
    <source>
        <dbReference type="EMBL" id="TKR78120.1"/>
    </source>
</evidence>
<accession>A0A4U5N6T0</accession>
<protein>
    <submittedName>
        <fullName evidence="1">Uncharacterized protein</fullName>
    </submittedName>
</protein>